<dbReference type="CDD" id="cd08966">
    <property type="entry name" value="EcFpg-like_N"/>
    <property type="match status" value="1"/>
</dbReference>
<dbReference type="Gene3D" id="3.20.190.10">
    <property type="entry name" value="MutM-like, N-terminal"/>
    <property type="match status" value="1"/>
</dbReference>
<evidence type="ECO:0000256" key="12">
    <source>
        <dbReference type="ARBA" id="ARBA00023268"/>
    </source>
</evidence>
<dbReference type="Pfam" id="PF01149">
    <property type="entry name" value="Fapy_DNA_glyco"/>
    <property type="match status" value="1"/>
</dbReference>
<dbReference type="SMART" id="SM01232">
    <property type="entry name" value="H2TH"/>
    <property type="match status" value="1"/>
</dbReference>
<evidence type="ECO:0000256" key="15">
    <source>
        <dbReference type="HAMAP-Rule" id="MF_00103"/>
    </source>
</evidence>
<dbReference type="Pfam" id="PF06827">
    <property type="entry name" value="zf-FPG_IleRS"/>
    <property type="match status" value="1"/>
</dbReference>
<evidence type="ECO:0000259" key="17">
    <source>
        <dbReference type="PROSITE" id="PS51068"/>
    </source>
</evidence>
<comment type="similarity">
    <text evidence="2 15">Belongs to the FPG family.</text>
</comment>
<proteinExistence type="inferred from homology"/>
<dbReference type="InterPro" id="IPR000214">
    <property type="entry name" value="Znf_DNA_glyclase/AP_lyase"/>
</dbReference>
<keyword evidence="5 15" id="KW-0227">DNA damage</keyword>
<comment type="subunit">
    <text evidence="3 15">Monomer.</text>
</comment>
<protein>
    <recommendedName>
        <fullName evidence="15">Formamidopyrimidine-DNA glycosylase</fullName>
        <shortName evidence="15">Fapy-DNA glycosylase</shortName>
        <ecNumber evidence="15">3.2.2.23</ecNumber>
    </recommendedName>
    <alternativeName>
        <fullName evidence="15">DNA-(apurinic or apyrimidinic site) lyase MutM</fullName>
        <shortName evidence="15">AP lyase MutM</shortName>
        <ecNumber evidence="15">4.2.99.18</ecNumber>
    </alternativeName>
</protein>
<feature type="domain" description="Formamidopyrimidine-DNA glycosylase catalytic" evidence="17">
    <location>
        <begin position="2"/>
        <end position="114"/>
    </location>
</feature>
<dbReference type="GO" id="GO:0140078">
    <property type="term" value="F:class I DNA-(apurinic or apyrimidinic site) endonuclease activity"/>
    <property type="evidence" value="ECO:0007669"/>
    <property type="project" value="UniProtKB-EC"/>
</dbReference>
<keyword evidence="12 15" id="KW-0511">Multifunctional enzyme</keyword>
<dbReference type="Pfam" id="PF06831">
    <property type="entry name" value="H2TH"/>
    <property type="match status" value="1"/>
</dbReference>
<feature type="active site" description="Proton donor; for beta-elimination activity" evidence="15">
    <location>
        <position position="59"/>
    </location>
</feature>
<dbReference type="PANTHER" id="PTHR22993">
    <property type="entry name" value="FORMAMIDOPYRIMIDINE-DNA GLYCOSYLASE"/>
    <property type="match status" value="1"/>
</dbReference>
<gene>
    <name evidence="15 18" type="primary">mutM</name>
    <name evidence="15" type="synonym">fpg</name>
    <name evidence="18" type="ORF">NSPWAT_1926</name>
</gene>
<evidence type="ECO:0000256" key="5">
    <source>
        <dbReference type="ARBA" id="ARBA00022763"/>
    </source>
</evidence>
<dbReference type="InterPro" id="IPR015887">
    <property type="entry name" value="DNA_glyclase_Znf_dom_DNA_BS"/>
</dbReference>
<dbReference type="InterPro" id="IPR035937">
    <property type="entry name" value="FPG_N"/>
</dbReference>
<dbReference type="NCBIfam" id="TIGR00577">
    <property type="entry name" value="fpg"/>
    <property type="match status" value="1"/>
</dbReference>
<evidence type="ECO:0000256" key="13">
    <source>
        <dbReference type="ARBA" id="ARBA00023295"/>
    </source>
</evidence>
<organism evidence="18 19">
    <name type="scientific">Nitrospina watsonii</name>
    <dbReference type="NCBI Taxonomy" id="1323948"/>
    <lineage>
        <taxon>Bacteria</taxon>
        <taxon>Pseudomonadati</taxon>
        <taxon>Nitrospinota/Tectimicrobiota group</taxon>
        <taxon>Nitrospinota</taxon>
        <taxon>Nitrospinia</taxon>
        <taxon>Nitrospinales</taxon>
        <taxon>Nitrospinaceae</taxon>
        <taxon>Nitrospina</taxon>
    </lineage>
</organism>
<dbReference type="InterPro" id="IPR010663">
    <property type="entry name" value="Znf_FPG/IleRS"/>
</dbReference>
<keyword evidence="10 15" id="KW-0234">DNA repair</keyword>
<dbReference type="HAMAP" id="MF_00103">
    <property type="entry name" value="Fapy_DNA_glycosyl"/>
    <property type="match status" value="1"/>
</dbReference>
<evidence type="ECO:0000313" key="19">
    <source>
        <dbReference type="Proteomes" id="UP001157733"/>
    </source>
</evidence>
<dbReference type="InterPro" id="IPR010979">
    <property type="entry name" value="Ribosomal_uS13-like_H2TH"/>
</dbReference>
<keyword evidence="11 15" id="KW-0456">Lyase</keyword>
<dbReference type="SUPFAM" id="SSF81624">
    <property type="entry name" value="N-terminal domain of MutM-like DNA repair proteins"/>
    <property type="match status" value="1"/>
</dbReference>
<feature type="active site" description="Proton donor; for delta-elimination activity" evidence="15">
    <location>
        <position position="261"/>
    </location>
</feature>
<dbReference type="EC" id="3.2.2.23" evidence="15"/>
<accession>A0ABN8VYF6</accession>
<comment type="function">
    <text evidence="15">Involved in base excision repair of DNA damaged by oxidation or by mutagenic agents. Acts as DNA glycosylase that recognizes and removes damaged bases. Has a preference for oxidized purines, such as 7,8-dihydro-8-oxoguanine (8-oxoG). Has AP (apurinic/apyrimidinic) lyase activity and introduces nicks in the DNA strand. Cleaves the DNA backbone by beta-delta elimination to generate a single-strand break at the site of the removed base with both 3'- and 5'-phosphates.</text>
</comment>
<comment type="catalytic activity">
    <reaction evidence="1 15">
        <text>Hydrolysis of DNA containing ring-opened 7-methylguanine residues, releasing 2,6-diamino-4-hydroxy-5-(N-methyl)formamidopyrimidine.</text>
        <dbReference type="EC" id="3.2.2.23"/>
    </reaction>
</comment>
<evidence type="ECO:0000256" key="9">
    <source>
        <dbReference type="ARBA" id="ARBA00023125"/>
    </source>
</evidence>
<keyword evidence="8 15" id="KW-0862">Zinc</keyword>
<dbReference type="EMBL" id="OX336137">
    <property type="protein sequence ID" value="CAI2718782.1"/>
    <property type="molecule type" value="Genomic_DNA"/>
</dbReference>
<evidence type="ECO:0000256" key="8">
    <source>
        <dbReference type="ARBA" id="ARBA00022833"/>
    </source>
</evidence>
<reference evidence="18 19" key="1">
    <citation type="submission" date="2022-09" db="EMBL/GenBank/DDBJ databases">
        <authorList>
            <person name="Kop L."/>
        </authorList>
    </citation>
    <scope>NUCLEOTIDE SEQUENCE [LARGE SCALE GENOMIC DNA]</scope>
    <source>
        <strain evidence="18 19">347</strain>
    </source>
</reference>
<dbReference type="PROSITE" id="PS01242">
    <property type="entry name" value="ZF_FPG_1"/>
    <property type="match status" value="1"/>
</dbReference>
<dbReference type="SUPFAM" id="SSF57716">
    <property type="entry name" value="Glucocorticoid receptor-like (DNA-binding domain)"/>
    <property type="match status" value="1"/>
</dbReference>
<dbReference type="SMART" id="SM00898">
    <property type="entry name" value="Fapy_DNA_glyco"/>
    <property type="match status" value="1"/>
</dbReference>
<dbReference type="InterPro" id="IPR020629">
    <property type="entry name" value="FPG_Glyclase"/>
</dbReference>
<evidence type="ECO:0000256" key="4">
    <source>
        <dbReference type="ARBA" id="ARBA00022723"/>
    </source>
</evidence>
<evidence type="ECO:0000256" key="2">
    <source>
        <dbReference type="ARBA" id="ARBA00009409"/>
    </source>
</evidence>
<dbReference type="InterPro" id="IPR012319">
    <property type="entry name" value="FPG_cat"/>
</dbReference>
<dbReference type="GO" id="GO:0008534">
    <property type="term" value="F:oxidized purine nucleobase lesion DNA N-glycosylase activity"/>
    <property type="evidence" value="ECO:0007669"/>
    <property type="project" value="UniProtKB-EC"/>
</dbReference>
<dbReference type="PROSITE" id="PS51068">
    <property type="entry name" value="FPG_CAT"/>
    <property type="match status" value="1"/>
</dbReference>
<evidence type="ECO:0000256" key="10">
    <source>
        <dbReference type="ARBA" id="ARBA00023204"/>
    </source>
</evidence>
<evidence type="ECO:0000259" key="16">
    <source>
        <dbReference type="PROSITE" id="PS51066"/>
    </source>
</evidence>
<feature type="binding site" evidence="15">
    <location>
        <position position="92"/>
    </location>
    <ligand>
        <name>DNA</name>
        <dbReference type="ChEBI" id="CHEBI:16991"/>
    </ligand>
</feature>
<evidence type="ECO:0000256" key="14">
    <source>
        <dbReference type="ARBA" id="ARBA00044632"/>
    </source>
</evidence>
<dbReference type="PROSITE" id="PS51066">
    <property type="entry name" value="ZF_FPG_2"/>
    <property type="match status" value="1"/>
</dbReference>
<feature type="active site" description="Proton donor" evidence="15">
    <location>
        <position position="3"/>
    </location>
</feature>
<comment type="cofactor">
    <cofactor evidence="15">
        <name>Zn(2+)</name>
        <dbReference type="ChEBI" id="CHEBI:29105"/>
    </cofactor>
    <text evidence="15">Binds 1 zinc ion per subunit.</text>
</comment>
<keyword evidence="6 15" id="KW-0863">Zinc-finger</keyword>
<dbReference type="EC" id="4.2.99.18" evidence="15"/>
<sequence length="272" mass="30323">MPELPEVETLRRALLPLIPGKRLTALKFFRPDLRFPMPTELLTRHLTGAVLTDITRVGKYLLLHFADGAMLWHLGMSGRVEQSPSLKPIHKHDHAAFHFAPDIYLHFVDPRRFGCILWVPDGKGHALIDHLGPDPLDPRTTAKDLKTRARTCKGPIKGFLMNATRLAGVGNIYACEALHATPLHPNRPANKVTLPQWEKLLATLRITLENSIAAGGTTLRDFFSSDGSPGYFAIDLAVYGRENQPCKRCGAPIVRTVHSGRSTFFCKVCQKR</sequence>
<dbReference type="Gene3D" id="1.10.8.50">
    <property type="match status" value="1"/>
</dbReference>
<keyword evidence="4 15" id="KW-0479">Metal-binding</keyword>
<comment type="caution">
    <text evidence="15">Lacks conserved residue(s) required for the propagation of feature annotation.</text>
</comment>
<evidence type="ECO:0000256" key="3">
    <source>
        <dbReference type="ARBA" id="ARBA00011245"/>
    </source>
</evidence>
<feature type="domain" description="FPG-type" evidence="16">
    <location>
        <begin position="237"/>
        <end position="271"/>
    </location>
</feature>
<keyword evidence="7 15" id="KW-0378">Hydrolase</keyword>
<dbReference type="InterPro" id="IPR015886">
    <property type="entry name" value="H2TH_FPG"/>
</dbReference>
<keyword evidence="19" id="KW-1185">Reference proteome</keyword>
<dbReference type="SUPFAM" id="SSF46946">
    <property type="entry name" value="S13-like H2TH domain"/>
    <property type="match status" value="1"/>
</dbReference>
<evidence type="ECO:0000256" key="7">
    <source>
        <dbReference type="ARBA" id="ARBA00022801"/>
    </source>
</evidence>
<dbReference type="RefSeq" id="WP_282011659.1">
    <property type="nucleotide sequence ID" value="NZ_OX336137.1"/>
</dbReference>
<feature type="active site" description="Schiff-base intermediate with DNA" evidence="15">
    <location>
        <position position="2"/>
    </location>
</feature>
<evidence type="ECO:0000256" key="6">
    <source>
        <dbReference type="ARBA" id="ARBA00022771"/>
    </source>
</evidence>
<evidence type="ECO:0000256" key="11">
    <source>
        <dbReference type="ARBA" id="ARBA00023239"/>
    </source>
</evidence>
<keyword evidence="9 15" id="KW-0238">DNA-binding</keyword>
<dbReference type="PANTHER" id="PTHR22993:SF9">
    <property type="entry name" value="FORMAMIDOPYRIMIDINE-DNA GLYCOSYLASE"/>
    <property type="match status" value="1"/>
</dbReference>
<dbReference type="Proteomes" id="UP001157733">
    <property type="component" value="Chromosome"/>
</dbReference>
<keyword evidence="13 15" id="KW-0326">Glycosidase</keyword>
<name>A0ABN8VYF6_9BACT</name>
<dbReference type="NCBIfam" id="NF002211">
    <property type="entry name" value="PRK01103.1"/>
    <property type="match status" value="1"/>
</dbReference>
<feature type="binding site" evidence="15">
    <location>
        <position position="111"/>
    </location>
    <ligand>
        <name>DNA</name>
        <dbReference type="ChEBI" id="CHEBI:16991"/>
    </ligand>
</feature>
<evidence type="ECO:0000256" key="1">
    <source>
        <dbReference type="ARBA" id="ARBA00001668"/>
    </source>
</evidence>
<comment type="catalytic activity">
    <reaction evidence="14 15">
        <text>2'-deoxyribonucleotide-(2'-deoxyribose 5'-phosphate)-2'-deoxyribonucleotide-DNA = a 3'-end 2'-deoxyribonucleotide-(2,3-dehydro-2,3-deoxyribose 5'-phosphate)-DNA + a 5'-end 5'-phospho-2'-deoxyribonucleoside-DNA + H(+)</text>
        <dbReference type="Rhea" id="RHEA:66592"/>
        <dbReference type="Rhea" id="RHEA-COMP:13180"/>
        <dbReference type="Rhea" id="RHEA-COMP:16897"/>
        <dbReference type="Rhea" id="RHEA-COMP:17067"/>
        <dbReference type="ChEBI" id="CHEBI:15378"/>
        <dbReference type="ChEBI" id="CHEBI:136412"/>
        <dbReference type="ChEBI" id="CHEBI:157695"/>
        <dbReference type="ChEBI" id="CHEBI:167181"/>
        <dbReference type="EC" id="4.2.99.18"/>
    </reaction>
</comment>
<evidence type="ECO:0000313" key="18">
    <source>
        <dbReference type="EMBL" id="CAI2718782.1"/>
    </source>
</evidence>